<dbReference type="RefSeq" id="WP_129453996.1">
    <property type="nucleotide sequence ID" value="NZ_JACXYX010000008.1"/>
</dbReference>
<sequence>MAEFQLSPTDVLLRRELIADGFTDRDIRAQVKAGVLTRLRYGAYARAELLHEVDGVDMMRARARAVLRTAHESAVLSHQSSLAEHGVPLWGVGLDETHLTRTDGRAGRREAGVVHHRAALDPQWWGVHDGVPVVHPARAAIEVATVYGSEAGLVAACGVLHRELATVAELHDAAAAARHWPGSLGTRLVLARADGRLTNVAEARTRHLFFEQRIPRPEPQVRVLDDRGNLLGIVDFLWEDLGVFLEFDGRIKYEQHRRPGESLADYLMREKRREEQICLQKGWISIRITWADLQRPGVLARRIMKALDSRSPQR</sequence>
<evidence type="ECO:0008006" key="3">
    <source>
        <dbReference type="Google" id="ProtNLM"/>
    </source>
</evidence>
<keyword evidence="2" id="KW-1185">Reference proteome</keyword>
<evidence type="ECO:0000313" key="2">
    <source>
        <dbReference type="Proteomes" id="UP000293291"/>
    </source>
</evidence>
<dbReference type="OrthoDB" id="5143202at2"/>
<protein>
    <recommendedName>
        <fullName evidence="3">Type IV toxin-antitoxin system AbiEi family antitoxin domain-containing protein</fullName>
    </recommendedName>
</protein>
<reference evidence="1 2" key="1">
    <citation type="submission" date="2019-01" db="EMBL/GenBank/DDBJ databases">
        <title>Novel species of Nocardioides.</title>
        <authorList>
            <person name="Liu Q."/>
            <person name="Xin Y.-H."/>
        </authorList>
    </citation>
    <scope>NUCLEOTIDE SEQUENCE [LARGE SCALE GENOMIC DNA]</scope>
    <source>
        <strain evidence="1 2">CGMCC 4.6875</strain>
    </source>
</reference>
<comment type="caution">
    <text evidence="1">The sequence shown here is derived from an EMBL/GenBank/DDBJ whole genome shotgun (WGS) entry which is preliminary data.</text>
</comment>
<dbReference type="EMBL" id="SDWU01000005">
    <property type="protein sequence ID" value="RYC03441.1"/>
    <property type="molecule type" value="Genomic_DNA"/>
</dbReference>
<dbReference type="AlphaFoldDB" id="A0A4Q2SFC0"/>
<evidence type="ECO:0000313" key="1">
    <source>
        <dbReference type="EMBL" id="RYC03441.1"/>
    </source>
</evidence>
<accession>A0A4Q2SFC0</accession>
<proteinExistence type="predicted"/>
<gene>
    <name evidence="1" type="ORF">EUA07_05485</name>
</gene>
<name>A0A4Q2SFC0_9ACTN</name>
<dbReference type="Proteomes" id="UP000293291">
    <property type="component" value="Unassembled WGS sequence"/>
</dbReference>
<organism evidence="1 2">
    <name type="scientific">Nocardioides ganghwensis</name>
    <dbReference type="NCBI Taxonomy" id="252230"/>
    <lineage>
        <taxon>Bacteria</taxon>
        <taxon>Bacillati</taxon>
        <taxon>Actinomycetota</taxon>
        <taxon>Actinomycetes</taxon>
        <taxon>Propionibacteriales</taxon>
        <taxon>Nocardioidaceae</taxon>
        <taxon>Nocardioides</taxon>
    </lineage>
</organism>